<evidence type="ECO:0000256" key="3">
    <source>
        <dbReference type="ARBA" id="ARBA00023015"/>
    </source>
</evidence>
<organism evidence="7 8">
    <name type="scientific">Neomesorhizobium albiziae</name>
    <dbReference type="NCBI Taxonomy" id="335020"/>
    <lineage>
        <taxon>Bacteria</taxon>
        <taxon>Pseudomonadati</taxon>
        <taxon>Pseudomonadota</taxon>
        <taxon>Alphaproteobacteria</taxon>
        <taxon>Hyphomicrobiales</taxon>
        <taxon>Phyllobacteriaceae</taxon>
        <taxon>Neomesorhizobium</taxon>
    </lineage>
</organism>
<dbReference type="SUPFAM" id="SSF53850">
    <property type="entry name" value="Periplasmic binding protein-like II"/>
    <property type="match status" value="1"/>
</dbReference>
<dbReference type="CDD" id="cd08417">
    <property type="entry name" value="PBP2_Nitroaromatics_like"/>
    <property type="match status" value="1"/>
</dbReference>
<keyword evidence="3" id="KW-0805">Transcription regulation</keyword>
<dbReference type="RefSeq" id="WP_149762927.1">
    <property type="nucleotide sequence ID" value="NZ_BSPE01000036.1"/>
</dbReference>
<evidence type="ECO:0000256" key="1">
    <source>
        <dbReference type="ARBA" id="ARBA00009437"/>
    </source>
</evidence>
<evidence type="ECO:0000313" key="7">
    <source>
        <dbReference type="EMBL" id="SFK99987.1"/>
    </source>
</evidence>
<dbReference type="EMBL" id="FOSL01000022">
    <property type="protein sequence ID" value="SFK99987.1"/>
    <property type="molecule type" value="Genomic_DNA"/>
</dbReference>
<comment type="similarity">
    <text evidence="1">Belongs to the LysR transcriptional regulatory family.</text>
</comment>
<dbReference type="InterPro" id="IPR036390">
    <property type="entry name" value="WH_DNA-bd_sf"/>
</dbReference>
<sequence>MLNEIDLSRADLNLLVLFETVIGERHVGRAAMRLNLSPSAVSHGLGRLRQLLNDPLFLRTPKGVVPTTRAMELAEPIADILVRVRNVVSTAEPFDPATSTRRFTIGAPDGVSAVVVHPLLAELERIAPRIDIGVRQILPTPSRVWLAAIADLEARGMDIVLVPSDDIPPRFEKRLIYEESFVIAMRAGHPFAADPTIERYCEMRHLVVSESGDPHGFVDEHLAKQGCTRRIALTVPNFMFALAVIAETDLISALPKRFVAMHAARFGVQSLDAPLPLPDFRLNAVAPKVAMLDAGLAWLFCMLGKPAESGQKNAAAGRQQRPLS</sequence>
<dbReference type="Pfam" id="PF03466">
    <property type="entry name" value="LysR_substrate"/>
    <property type="match status" value="1"/>
</dbReference>
<accession>A0A1I4E5V8</accession>
<dbReference type="PROSITE" id="PS50931">
    <property type="entry name" value="HTH_LYSR"/>
    <property type="match status" value="1"/>
</dbReference>
<keyword evidence="5" id="KW-0804">Transcription</keyword>
<dbReference type="PANTHER" id="PTHR30118">
    <property type="entry name" value="HTH-TYPE TRANSCRIPTIONAL REGULATOR LEUO-RELATED"/>
    <property type="match status" value="1"/>
</dbReference>
<dbReference type="AlphaFoldDB" id="A0A1I4E5V8"/>
<dbReference type="Gene3D" id="3.40.190.10">
    <property type="entry name" value="Periplasmic binding protein-like II"/>
    <property type="match status" value="2"/>
</dbReference>
<dbReference type="SUPFAM" id="SSF46785">
    <property type="entry name" value="Winged helix' DNA-binding domain"/>
    <property type="match status" value="1"/>
</dbReference>
<proteinExistence type="inferred from homology"/>
<keyword evidence="4 7" id="KW-0238">DNA-binding</keyword>
<dbReference type="InterPro" id="IPR050389">
    <property type="entry name" value="LysR-type_TF"/>
</dbReference>
<dbReference type="InterPro" id="IPR036388">
    <property type="entry name" value="WH-like_DNA-bd_sf"/>
</dbReference>
<dbReference type="OrthoDB" id="528082at2"/>
<evidence type="ECO:0000256" key="5">
    <source>
        <dbReference type="ARBA" id="ARBA00023163"/>
    </source>
</evidence>
<reference evidence="7 8" key="1">
    <citation type="submission" date="2016-10" db="EMBL/GenBank/DDBJ databases">
        <authorList>
            <person name="Varghese N."/>
            <person name="Submissions S."/>
        </authorList>
    </citation>
    <scope>NUCLEOTIDE SEQUENCE [LARGE SCALE GENOMIC DNA]</scope>
    <source>
        <strain evidence="7 8">DSM 21822</strain>
    </source>
</reference>
<dbReference type="InterPro" id="IPR005119">
    <property type="entry name" value="LysR_subst-bd"/>
</dbReference>
<keyword evidence="8" id="KW-1185">Reference proteome</keyword>
<dbReference type="PANTHER" id="PTHR30118:SF15">
    <property type="entry name" value="TRANSCRIPTIONAL REGULATORY PROTEIN"/>
    <property type="match status" value="1"/>
</dbReference>
<protein>
    <submittedName>
        <fullName evidence="7">DNA-binding transcriptional regulator, LysR family</fullName>
    </submittedName>
</protein>
<dbReference type="InterPro" id="IPR000847">
    <property type="entry name" value="LysR_HTH_N"/>
</dbReference>
<gene>
    <name evidence="7" type="ORF">SAMN04488498_12216</name>
</gene>
<dbReference type="Pfam" id="PF00126">
    <property type="entry name" value="HTH_1"/>
    <property type="match status" value="1"/>
</dbReference>
<evidence type="ECO:0000259" key="6">
    <source>
        <dbReference type="PROSITE" id="PS50931"/>
    </source>
</evidence>
<dbReference type="GO" id="GO:0003677">
    <property type="term" value="F:DNA binding"/>
    <property type="evidence" value="ECO:0007669"/>
    <property type="project" value="UniProtKB-KW"/>
</dbReference>
<name>A0A1I4E5V8_9HYPH</name>
<feature type="domain" description="HTH lysR-type" evidence="6">
    <location>
        <begin position="11"/>
        <end position="67"/>
    </location>
</feature>
<dbReference type="InterPro" id="IPR037402">
    <property type="entry name" value="YidZ_PBP2"/>
</dbReference>
<evidence type="ECO:0000256" key="4">
    <source>
        <dbReference type="ARBA" id="ARBA00023125"/>
    </source>
</evidence>
<dbReference type="Proteomes" id="UP000323300">
    <property type="component" value="Unassembled WGS sequence"/>
</dbReference>
<dbReference type="Gene3D" id="1.10.10.10">
    <property type="entry name" value="Winged helix-like DNA-binding domain superfamily/Winged helix DNA-binding domain"/>
    <property type="match status" value="1"/>
</dbReference>
<dbReference type="GO" id="GO:0003700">
    <property type="term" value="F:DNA-binding transcription factor activity"/>
    <property type="evidence" value="ECO:0007669"/>
    <property type="project" value="InterPro"/>
</dbReference>
<evidence type="ECO:0000313" key="8">
    <source>
        <dbReference type="Proteomes" id="UP000323300"/>
    </source>
</evidence>
<keyword evidence="2" id="KW-0536">Nodulation</keyword>
<evidence type="ECO:0000256" key="2">
    <source>
        <dbReference type="ARBA" id="ARBA00022458"/>
    </source>
</evidence>